<name>A0A4Q0VV74_9BACI</name>
<evidence type="ECO:0000256" key="3">
    <source>
        <dbReference type="SAM" id="Coils"/>
    </source>
</evidence>
<keyword evidence="7" id="KW-1185">Reference proteome</keyword>
<reference evidence="6 7" key="1">
    <citation type="journal article" date="2019" name="Int. J. Syst. Evol. Microbiol.">
        <title>Anaerobacillus alkaliphilus sp. nov., a novel alkaliphilic and moderately halophilic bacterium.</title>
        <authorList>
            <person name="Borsodi A.K."/>
            <person name="Aszalos J.M."/>
            <person name="Bihari P."/>
            <person name="Nagy I."/>
            <person name="Schumann P."/>
            <person name="Sproer C."/>
            <person name="Kovacs A.L."/>
            <person name="Boka K."/>
            <person name="Dobosy P."/>
            <person name="Ovari M."/>
            <person name="Szili-Kovacs T."/>
            <person name="Toth E."/>
        </authorList>
    </citation>
    <scope>NUCLEOTIDE SEQUENCE [LARGE SCALE GENOMIC DNA]</scope>
    <source>
        <strain evidence="6 7">B16-10</strain>
    </source>
</reference>
<keyword evidence="4" id="KW-0472">Membrane</keyword>
<proteinExistence type="predicted"/>
<dbReference type="InterPro" id="IPR004089">
    <property type="entry name" value="MCPsignal_dom"/>
</dbReference>
<dbReference type="EMBL" id="QOUX01000025">
    <property type="protein sequence ID" value="RXJ02383.1"/>
    <property type="molecule type" value="Genomic_DNA"/>
</dbReference>
<dbReference type="GO" id="GO:0016020">
    <property type="term" value="C:membrane"/>
    <property type="evidence" value="ECO:0007669"/>
    <property type="project" value="InterPro"/>
</dbReference>
<comment type="caution">
    <text evidence="6">The sequence shown here is derived from an EMBL/GenBank/DDBJ whole genome shotgun (WGS) entry which is preliminary data.</text>
</comment>
<keyword evidence="3" id="KW-0175">Coiled coil</keyword>
<dbReference type="GO" id="GO:0007165">
    <property type="term" value="P:signal transduction"/>
    <property type="evidence" value="ECO:0007669"/>
    <property type="project" value="UniProtKB-KW"/>
</dbReference>
<evidence type="ECO:0000313" key="7">
    <source>
        <dbReference type="Proteomes" id="UP000290649"/>
    </source>
</evidence>
<evidence type="ECO:0000256" key="4">
    <source>
        <dbReference type="SAM" id="Phobius"/>
    </source>
</evidence>
<dbReference type="PANTHER" id="PTHR32089:SF112">
    <property type="entry name" value="LYSOZYME-LIKE PROTEIN-RELATED"/>
    <property type="match status" value="1"/>
</dbReference>
<dbReference type="PANTHER" id="PTHR32089">
    <property type="entry name" value="METHYL-ACCEPTING CHEMOTAXIS PROTEIN MCPB"/>
    <property type="match status" value="1"/>
</dbReference>
<sequence length="490" mass="54189">MNIVESAQKQDIRMKNLWILIAFGISLVAGLGYSIITNDVNRIFLYGSELIVLIILYFLFHKVIKNKEQVYPFVFIIFVYLMTILSINLFGGGLSTILILNLLLVFSTIHMYQNIFAFGFIFGLVGQIMNKQLATQYTEMINNEFTVIMLVYFLIGLILFVLLRLSKLQSNKLAEVLAQSQLDAEKKEQERTSLQENVSIISSSISTINEQLQSNLQSQTEMSIAINEVSAGSQSQSEQISEIAQNALDTMSGMNKLSVELQELMTSSGKAQTVSQTGLKKADSLNTSMNDLEKTIRELNDNFTTLSKKIEQTNSFTDKIKEISEQTNLLALNASIEAARAGEAGRGFSVVADEIRKLAEITNVTAAKITSNLTEVNYSNGAALEKMTQSSTKLTENLDATIGVKDAFTTLSETLLNLTTKFTQFESLVTNVQSNTTKVEGSTNELAAIIEEASASLEEMSATLESLNDDNRKIATHLEETSVKAEELVK</sequence>
<dbReference type="Gene3D" id="1.10.287.950">
    <property type="entry name" value="Methyl-accepting chemotaxis protein"/>
    <property type="match status" value="1"/>
</dbReference>
<feature type="transmembrane region" description="Helical" evidence="4">
    <location>
        <begin position="145"/>
        <end position="163"/>
    </location>
</feature>
<keyword evidence="4" id="KW-0812">Transmembrane</keyword>
<accession>A0A4Q0VV74</accession>
<evidence type="ECO:0000259" key="5">
    <source>
        <dbReference type="PROSITE" id="PS50111"/>
    </source>
</evidence>
<protein>
    <submittedName>
        <fullName evidence="6">Chemotaxis protein</fullName>
    </submittedName>
</protein>
<dbReference type="PROSITE" id="PS50111">
    <property type="entry name" value="CHEMOTAXIS_TRANSDUC_2"/>
    <property type="match status" value="1"/>
</dbReference>
<dbReference type="Pfam" id="PF00015">
    <property type="entry name" value="MCPsignal"/>
    <property type="match status" value="1"/>
</dbReference>
<keyword evidence="4" id="KW-1133">Transmembrane helix</keyword>
<feature type="transmembrane region" description="Helical" evidence="4">
    <location>
        <begin position="43"/>
        <end position="60"/>
    </location>
</feature>
<dbReference type="AlphaFoldDB" id="A0A4Q0VV74"/>
<feature type="domain" description="Methyl-accepting transducer" evidence="5">
    <location>
        <begin position="218"/>
        <end position="461"/>
    </location>
</feature>
<feature type="transmembrane region" description="Helical" evidence="4">
    <location>
        <begin position="72"/>
        <end position="91"/>
    </location>
</feature>
<dbReference type="SMART" id="SM00283">
    <property type="entry name" value="MA"/>
    <property type="match status" value="1"/>
</dbReference>
<evidence type="ECO:0000256" key="2">
    <source>
        <dbReference type="PROSITE-ProRule" id="PRU00284"/>
    </source>
</evidence>
<dbReference type="SUPFAM" id="SSF58104">
    <property type="entry name" value="Methyl-accepting chemotaxis protein (MCP) signaling domain"/>
    <property type="match status" value="1"/>
</dbReference>
<gene>
    <name evidence="6" type="ORF">DS745_06675</name>
</gene>
<organism evidence="6 7">
    <name type="scientific">Anaerobacillus alkaliphilus</name>
    <dbReference type="NCBI Taxonomy" id="1548597"/>
    <lineage>
        <taxon>Bacteria</taxon>
        <taxon>Bacillati</taxon>
        <taxon>Bacillota</taxon>
        <taxon>Bacilli</taxon>
        <taxon>Bacillales</taxon>
        <taxon>Bacillaceae</taxon>
        <taxon>Anaerobacillus</taxon>
    </lineage>
</organism>
<dbReference type="OrthoDB" id="242546at2"/>
<dbReference type="Proteomes" id="UP000290649">
    <property type="component" value="Unassembled WGS sequence"/>
</dbReference>
<feature type="transmembrane region" description="Helical" evidence="4">
    <location>
        <begin position="17"/>
        <end position="37"/>
    </location>
</feature>
<keyword evidence="1 2" id="KW-0807">Transducer</keyword>
<evidence type="ECO:0000256" key="1">
    <source>
        <dbReference type="ARBA" id="ARBA00023224"/>
    </source>
</evidence>
<feature type="coiled-coil region" evidence="3">
    <location>
        <begin position="282"/>
        <end position="309"/>
    </location>
</feature>
<feature type="transmembrane region" description="Helical" evidence="4">
    <location>
        <begin position="97"/>
        <end position="125"/>
    </location>
</feature>
<evidence type="ECO:0000313" key="6">
    <source>
        <dbReference type="EMBL" id="RXJ02383.1"/>
    </source>
</evidence>
<dbReference type="RefSeq" id="WP_129077487.1">
    <property type="nucleotide sequence ID" value="NZ_QOUX01000025.1"/>
</dbReference>